<evidence type="ECO:0000313" key="2">
    <source>
        <dbReference type="Proteomes" id="UP000234456"/>
    </source>
</evidence>
<proteinExistence type="predicted"/>
<dbReference type="EMBL" id="PKQE01000001">
    <property type="protein sequence ID" value="PLC44552.1"/>
    <property type="molecule type" value="Genomic_DNA"/>
</dbReference>
<name>A0A2N4TXV4_RALPI</name>
<protein>
    <submittedName>
        <fullName evidence="1">Uncharacterized protein</fullName>
    </submittedName>
</protein>
<organism evidence="1 2">
    <name type="scientific">Ralstonia pickettii</name>
    <name type="common">Burkholderia pickettii</name>
    <dbReference type="NCBI Taxonomy" id="329"/>
    <lineage>
        <taxon>Bacteria</taxon>
        <taxon>Pseudomonadati</taxon>
        <taxon>Pseudomonadota</taxon>
        <taxon>Betaproteobacteria</taxon>
        <taxon>Burkholderiales</taxon>
        <taxon>Burkholderiaceae</taxon>
        <taxon>Ralstonia</taxon>
    </lineage>
</organism>
<dbReference type="AlphaFoldDB" id="A0A2N4TXV4"/>
<comment type="caution">
    <text evidence="1">The sequence shown here is derived from an EMBL/GenBank/DDBJ whole genome shotgun (WGS) entry which is preliminary data.</text>
</comment>
<accession>A0A2N4TXV4</accession>
<reference evidence="1 2" key="1">
    <citation type="submission" date="2017-12" db="EMBL/GenBank/DDBJ databases">
        <title>Draft genome sequence of Ralstonia pickettii 52.</title>
        <authorList>
            <person name="Zheng B."/>
        </authorList>
    </citation>
    <scope>NUCLEOTIDE SEQUENCE [LARGE SCALE GENOMIC DNA]</scope>
    <source>
        <strain evidence="1 2">52</strain>
    </source>
</reference>
<gene>
    <name evidence="1" type="ORF">C0Q88_07685</name>
</gene>
<dbReference type="Proteomes" id="UP000234456">
    <property type="component" value="Unassembled WGS sequence"/>
</dbReference>
<sequence length="94" mass="10541">MGFKVEIQDGLVKIWERGAPCLHDNWSVGPTYCEHDDLTTELLEERGITPQVLADDAGCWFCVFERNGELLRTPSFETDAFAIACALDFVLSSE</sequence>
<evidence type="ECO:0000313" key="1">
    <source>
        <dbReference type="EMBL" id="PLC44552.1"/>
    </source>
</evidence>